<gene>
    <name evidence="1" type="ORF">ROSMUCSMR3_03570</name>
</gene>
<name>A0A1V0RTD4_9RHOB</name>
<organism evidence="1 2">
    <name type="scientific">Roseovarius mucosus</name>
    <dbReference type="NCBI Taxonomy" id="215743"/>
    <lineage>
        <taxon>Bacteria</taxon>
        <taxon>Pseudomonadati</taxon>
        <taxon>Pseudomonadota</taxon>
        <taxon>Alphaproteobacteria</taxon>
        <taxon>Rhodobacterales</taxon>
        <taxon>Roseobacteraceae</taxon>
        <taxon>Roseovarius</taxon>
    </lineage>
</organism>
<dbReference type="Proteomes" id="UP000192273">
    <property type="component" value="Chromosome"/>
</dbReference>
<dbReference type="AlphaFoldDB" id="A0A1V0RTD4"/>
<accession>A0A1V0RTD4</accession>
<evidence type="ECO:0000313" key="2">
    <source>
        <dbReference type="Proteomes" id="UP000192273"/>
    </source>
</evidence>
<reference evidence="1 2" key="1">
    <citation type="submission" date="2017-03" db="EMBL/GenBank/DDBJ databases">
        <title>Genome Sequence of Roseovarius mucosus strain SMR3 Isolated from a culture of the Diatom Skeletonema marinoi.</title>
        <authorList>
            <person name="Topel M."/>
            <person name="Pinder M."/>
            <person name="Johansson O.N."/>
            <person name="Kourtchenko O."/>
            <person name="Godhe A."/>
            <person name="Clarke A.K."/>
        </authorList>
    </citation>
    <scope>NUCLEOTIDE SEQUENCE [LARGE SCALE GENOMIC DNA]</scope>
    <source>
        <strain evidence="1 2">SMR3</strain>
    </source>
</reference>
<evidence type="ECO:0000313" key="1">
    <source>
        <dbReference type="EMBL" id="ARE85024.1"/>
    </source>
</evidence>
<dbReference type="Pfam" id="PF11363">
    <property type="entry name" value="DUF3164"/>
    <property type="match status" value="1"/>
</dbReference>
<dbReference type="EMBL" id="CP020474">
    <property type="protein sequence ID" value="ARE85024.1"/>
    <property type="molecule type" value="Genomic_DNA"/>
</dbReference>
<sequence length="216" mass="24640">MSEFTPLSIPDGRREIDGNIYMGDGRGGWQPLETIKPQHMLEDETVRKIVSYGLPLSDQVKRFKAHTFDDIGAFEAILAQEYDARIGGKKGNKTLMSVDQLYKVEVRVSDRIDFGPELQTAKQLFDECLNEWSAEARAELRGLVADAFNTDKQGQINRALIFMLLRRDSTDPRWKRGQDAIRDAMRTVGSKTYVRCWHRAAHDAPWEPITIDLAKV</sequence>
<keyword evidence="2" id="KW-1185">Reference proteome</keyword>
<dbReference type="KEGG" id="rmm:ROSMUCSMR3_03570"/>
<dbReference type="OrthoDB" id="7554786at2"/>
<dbReference type="RefSeq" id="WP_081508194.1">
    <property type="nucleotide sequence ID" value="NZ_CP020474.1"/>
</dbReference>
<protein>
    <submittedName>
        <fullName evidence="1">Sulfate transporter</fullName>
    </submittedName>
</protein>
<dbReference type="InterPro" id="IPR021505">
    <property type="entry name" value="Phage_B3_Orf6"/>
</dbReference>
<proteinExistence type="predicted"/>